<name>A0A7S2IU82_9EUKA</name>
<reference evidence="2" key="1">
    <citation type="submission" date="2021-01" db="EMBL/GenBank/DDBJ databases">
        <authorList>
            <person name="Corre E."/>
            <person name="Pelletier E."/>
            <person name="Niang G."/>
            <person name="Scheremetjew M."/>
            <person name="Finn R."/>
            <person name="Kale V."/>
            <person name="Holt S."/>
            <person name="Cochrane G."/>
            <person name="Meng A."/>
            <person name="Brown T."/>
            <person name="Cohen L."/>
        </authorList>
    </citation>
    <scope>NUCLEOTIDE SEQUENCE</scope>
    <source>
        <strain evidence="2">UTEX LB 985</strain>
    </source>
</reference>
<accession>A0A7S2IU82</accession>
<organism evidence="2">
    <name type="scientific">Haptolina brevifila</name>
    <dbReference type="NCBI Taxonomy" id="156173"/>
    <lineage>
        <taxon>Eukaryota</taxon>
        <taxon>Haptista</taxon>
        <taxon>Haptophyta</taxon>
        <taxon>Prymnesiophyceae</taxon>
        <taxon>Prymnesiales</taxon>
        <taxon>Prymnesiaceae</taxon>
        <taxon>Haptolina</taxon>
    </lineage>
</organism>
<dbReference type="AlphaFoldDB" id="A0A7S2IU82"/>
<evidence type="ECO:0000256" key="1">
    <source>
        <dbReference type="SAM" id="MobiDB-lite"/>
    </source>
</evidence>
<feature type="region of interest" description="Disordered" evidence="1">
    <location>
        <begin position="102"/>
        <end position="125"/>
    </location>
</feature>
<sequence length="426" mass="45828">MSTDAAGQAAKPIGDHFHNGLGSAGNKSFLSYRLGYGVPGYTGFVPMHENIDIPTKTGCAERAPLDRGRAPHGNGGAVVDPASTVKADFSLSVAEFAEGTAPNPLWDTKAPRPIGDPPYIRRPPDTMDRKFIATSTFQNGYGTGLEGHQQAYPSDVTATGQLRPPGAEHPPDAGPFYTTEYMQKSEEGNLMMATKKVLPPGPEPKQRANRQISGVNLRHPALTTSYRTSYGAFGVEPRSNLPATPSEINFTASTAEYFQGTTKATHHPPGYSGFIPETGRNAHATAHGVCQGPRQGTKAFELQTLFQYPHHLPGYAGYHPQTAINDRGPVRDESLTTSGRDNIKGSSGFQPGELGLSMSTLAATAPQRSQFGKTGSLNKNAFSHESMTGALSDNGRHDAEMYYRTVRPMEGRSVAIIKQGHWNQLY</sequence>
<gene>
    <name evidence="2" type="ORF">CBRE1094_LOCUS37036</name>
</gene>
<protein>
    <submittedName>
        <fullName evidence="2">Uncharacterized protein</fullName>
    </submittedName>
</protein>
<proteinExistence type="predicted"/>
<dbReference type="EMBL" id="HBGU01067931">
    <property type="protein sequence ID" value="CAD9528309.1"/>
    <property type="molecule type" value="Transcribed_RNA"/>
</dbReference>
<evidence type="ECO:0000313" key="2">
    <source>
        <dbReference type="EMBL" id="CAD9528309.1"/>
    </source>
</evidence>